<protein>
    <submittedName>
        <fullName evidence="2">Hypothetical_protein</fullName>
    </submittedName>
</protein>
<comment type="caution">
    <text evidence="1">The sequence shown here is derived from an EMBL/GenBank/DDBJ whole genome shotgun (WGS) entry which is preliminary data.</text>
</comment>
<keyword evidence="3" id="KW-1185">Reference proteome</keyword>
<evidence type="ECO:0000313" key="1">
    <source>
        <dbReference type="EMBL" id="CAI9918565.1"/>
    </source>
</evidence>
<dbReference type="Proteomes" id="UP001642409">
    <property type="component" value="Unassembled WGS sequence"/>
</dbReference>
<dbReference type="AlphaFoldDB" id="A0AA86TIJ3"/>
<evidence type="ECO:0000313" key="3">
    <source>
        <dbReference type="Proteomes" id="UP001642409"/>
    </source>
</evidence>
<accession>A0AA86TIJ3</accession>
<gene>
    <name evidence="1" type="ORF">HINF_LOCUS6210</name>
    <name evidence="2" type="ORF">HINF_LOCUS73788</name>
</gene>
<proteinExistence type="predicted"/>
<reference evidence="1" key="1">
    <citation type="submission" date="2023-06" db="EMBL/GenBank/DDBJ databases">
        <authorList>
            <person name="Kurt Z."/>
        </authorList>
    </citation>
    <scope>NUCLEOTIDE SEQUENCE</scope>
</reference>
<evidence type="ECO:0000313" key="2">
    <source>
        <dbReference type="EMBL" id="CAL6106533.1"/>
    </source>
</evidence>
<reference evidence="2 3" key="2">
    <citation type="submission" date="2024-07" db="EMBL/GenBank/DDBJ databases">
        <authorList>
            <person name="Akdeniz Z."/>
        </authorList>
    </citation>
    <scope>NUCLEOTIDE SEQUENCE [LARGE SCALE GENOMIC DNA]</scope>
</reference>
<name>A0AA86TIJ3_9EUKA</name>
<dbReference type="EMBL" id="CATOUU010000160">
    <property type="protein sequence ID" value="CAI9918565.1"/>
    <property type="molecule type" value="Genomic_DNA"/>
</dbReference>
<dbReference type="EMBL" id="CAXDID020000612">
    <property type="protein sequence ID" value="CAL6106533.1"/>
    <property type="molecule type" value="Genomic_DNA"/>
</dbReference>
<sequence length="117" mass="13701">MRVIPYVILEQKIFDRFFFAFIVIFSQVCQRSKFIHVQLANRCFFKVCFLSKISLFVKRVVTHLSVPRDFISNLGVECLHVYLQFLQKQVAFFVQVGMCGSFRHSLDIMLGLGLPFL</sequence>
<organism evidence="1">
    <name type="scientific">Hexamita inflata</name>
    <dbReference type="NCBI Taxonomy" id="28002"/>
    <lineage>
        <taxon>Eukaryota</taxon>
        <taxon>Metamonada</taxon>
        <taxon>Diplomonadida</taxon>
        <taxon>Hexamitidae</taxon>
        <taxon>Hexamitinae</taxon>
        <taxon>Hexamita</taxon>
    </lineage>
</organism>